<evidence type="ECO:0000256" key="3">
    <source>
        <dbReference type="ARBA" id="ARBA00022750"/>
    </source>
</evidence>
<dbReference type="InterPro" id="IPR001969">
    <property type="entry name" value="Aspartic_peptidase_AS"/>
</dbReference>
<dbReference type="STRING" id="7370.A0A1I8N4U4"/>
<dbReference type="PROSITE" id="PS00141">
    <property type="entry name" value="ASP_PROTEASE"/>
    <property type="match status" value="2"/>
</dbReference>
<reference evidence="8" key="1">
    <citation type="submission" date="2020-05" db="UniProtKB">
        <authorList>
            <consortium name="EnsemblMetazoa"/>
        </authorList>
    </citation>
    <scope>IDENTIFICATION</scope>
    <source>
        <strain evidence="8">Aabys</strain>
    </source>
</reference>
<dbReference type="AlphaFoldDB" id="A0A1I8N4U4"/>
<dbReference type="FunFam" id="2.40.70.10:FF:000004">
    <property type="entry name" value="Pepsin A"/>
    <property type="match status" value="1"/>
</dbReference>
<organism evidence="8">
    <name type="scientific">Musca domestica</name>
    <name type="common">House fly</name>
    <dbReference type="NCBI Taxonomy" id="7370"/>
    <lineage>
        <taxon>Eukaryota</taxon>
        <taxon>Metazoa</taxon>
        <taxon>Ecdysozoa</taxon>
        <taxon>Arthropoda</taxon>
        <taxon>Hexapoda</taxon>
        <taxon>Insecta</taxon>
        <taxon>Pterygota</taxon>
        <taxon>Neoptera</taxon>
        <taxon>Endopterygota</taxon>
        <taxon>Diptera</taxon>
        <taxon>Brachycera</taxon>
        <taxon>Muscomorpha</taxon>
        <taxon>Muscoidea</taxon>
        <taxon>Muscidae</taxon>
        <taxon>Musca</taxon>
    </lineage>
</organism>
<protein>
    <submittedName>
        <fullName evidence="8">Uncharacterized protein</fullName>
    </submittedName>
</protein>
<dbReference type="PROSITE" id="PS51767">
    <property type="entry name" value="PEPTIDASE_A1"/>
    <property type="match status" value="1"/>
</dbReference>
<dbReference type="VEuPathDB" id="VectorBase:MDOA011558"/>
<evidence type="ECO:0000256" key="6">
    <source>
        <dbReference type="ARBA" id="ARBA00023180"/>
    </source>
</evidence>
<dbReference type="eggNOG" id="KOG1339">
    <property type="taxonomic scope" value="Eukaryota"/>
</dbReference>
<keyword evidence="2 7" id="KW-0645">Protease</keyword>
<dbReference type="GO" id="GO:0005764">
    <property type="term" value="C:lysosome"/>
    <property type="evidence" value="ECO:0007669"/>
    <property type="project" value="TreeGrafter"/>
</dbReference>
<dbReference type="InterPro" id="IPR033121">
    <property type="entry name" value="PEPTIDASE_A1"/>
</dbReference>
<sequence length="379" mass="41803">MLKLCVVLLSALLLAEATLVQVPITKVKETKSKANEIRKLKAKYGGTPKAETRDLVVEKLFNYVDDSYYGKITIGTPGQEFLVLFDTGSSNLWVPVAPCSSDNAACENHNTYDPSASSTHVKKGESFSIQYGSGSLSGYLVEDTVDVEGLKIKKQVFAAATNEPGETFVYAPFDGIMGMGFKSIAVDAVTPPWYNMISQHLISEKVFSFYLARRGTSDEGGVMVLGGNDDSYYEGDFHYVPVSEQGYWQFEMAEAHVNGVRICDRCQAIADTGTSLIAVPTDKYEEIQKEIGATFSYDTYEYMLDCSKIDDLPVVTFRLGDGTFTLEGRDYVIKSDDNQCSSAFEDGGTDFWILGDVFIGKYYTTFDAEHNRVGFALAK</sequence>
<dbReference type="InterPro" id="IPR021109">
    <property type="entry name" value="Peptidase_aspartic_dom_sf"/>
</dbReference>
<keyword evidence="4 7" id="KW-0378">Hydrolase</keyword>
<comment type="similarity">
    <text evidence="1 7">Belongs to the peptidase A1 family.</text>
</comment>
<dbReference type="PANTHER" id="PTHR47966">
    <property type="entry name" value="BETA-SITE APP-CLEAVING ENZYME, ISOFORM A-RELATED"/>
    <property type="match status" value="1"/>
</dbReference>
<dbReference type="Gene3D" id="2.60.40.1960">
    <property type="match status" value="1"/>
</dbReference>
<evidence type="ECO:0000256" key="1">
    <source>
        <dbReference type="ARBA" id="ARBA00007447"/>
    </source>
</evidence>
<dbReference type="InterPro" id="IPR001461">
    <property type="entry name" value="Aspartic_peptidase_A1"/>
</dbReference>
<evidence type="ECO:0000256" key="2">
    <source>
        <dbReference type="ARBA" id="ARBA00022670"/>
    </source>
</evidence>
<dbReference type="Gene3D" id="2.40.70.10">
    <property type="entry name" value="Acid Proteases"/>
    <property type="match status" value="2"/>
</dbReference>
<dbReference type="SUPFAM" id="SSF50630">
    <property type="entry name" value="Acid proteases"/>
    <property type="match status" value="1"/>
</dbReference>
<proteinExistence type="inferred from homology"/>
<keyword evidence="6" id="KW-0325">Glycoprotein</keyword>
<dbReference type="Pfam" id="PF00026">
    <property type="entry name" value="Asp"/>
    <property type="match status" value="1"/>
</dbReference>
<evidence type="ECO:0000256" key="4">
    <source>
        <dbReference type="ARBA" id="ARBA00022801"/>
    </source>
</evidence>
<dbReference type="VEuPathDB" id="VectorBase:MDOMA2_005653"/>
<dbReference type="FunFam" id="2.40.70.10:FF:000002">
    <property type="entry name" value="Vacuolar aspartic proteinase"/>
    <property type="match status" value="1"/>
</dbReference>
<dbReference type="PRINTS" id="PR00792">
    <property type="entry name" value="PEPSIN"/>
</dbReference>
<dbReference type="GO" id="GO:0004190">
    <property type="term" value="F:aspartic-type endopeptidase activity"/>
    <property type="evidence" value="ECO:0007669"/>
    <property type="project" value="UniProtKB-KW"/>
</dbReference>
<evidence type="ECO:0000256" key="7">
    <source>
        <dbReference type="RuleBase" id="RU000454"/>
    </source>
</evidence>
<dbReference type="GO" id="GO:0006508">
    <property type="term" value="P:proteolysis"/>
    <property type="evidence" value="ECO:0007669"/>
    <property type="project" value="UniProtKB-KW"/>
</dbReference>
<name>A0A1I8N4U4_MUSDO</name>
<keyword evidence="5" id="KW-1015">Disulfide bond</keyword>
<dbReference type="PANTHER" id="PTHR47966:SF51">
    <property type="entry name" value="BETA-SITE APP-CLEAVING ENZYME, ISOFORM A-RELATED"/>
    <property type="match status" value="1"/>
</dbReference>
<evidence type="ECO:0000256" key="5">
    <source>
        <dbReference type="ARBA" id="ARBA00023157"/>
    </source>
</evidence>
<keyword evidence="3 7" id="KW-0064">Aspartyl protease</keyword>
<accession>A0A1I8N4U4</accession>
<evidence type="ECO:0000313" key="8">
    <source>
        <dbReference type="EnsemblMetazoa" id="MDOA011558-PA"/>
    </source>
</evidence>
<dbReference type="EnsemblMetazoa" id="MDOA011558-RA">
    <property type="protein sequence ID" value="MDOA011558-PA"/>
    <property type="gene ID" value="MDOA011558"/>
</dbReference>